<dbReference type="EMBL" id="LXQA010011672">
    <property type="protein sequence ID" value="MCH87170.1"/>
    <property type="molecule type" value="Genomic_DNA"/>
</dbReference>
<evidence type="ECO:0000313" key="2">
    <source>
        <dbReference type="EMBL" id="MCH87170.1"/>
    </source>
</evidence>
<keyword evidence="3" id="KW-1185">Reference proteome</keyword>
<gene>
    <name evidence="2" type="ORF">A2U01_0008036</name>
</gene>
<accession>A0A392MI40</accession>
<dbReference type="SUPFAM" id="SSF56219">
    <property type="entry name" value="DNase I-like"/>
    <property type="match status" value="1"/>
</dbReference>
<proteinExistence type="predicted"/>
<sequence length="467" mass="53558">MSKSGFGRGEWCVVGDFNAVLHCGERKGLSLADRHGSSTELIEFGEFVRDMELVDLPVLGRKFTWFHSNGIAMSRIDRVLVSEDWLRAWVNPSLWVLPRSISDHCPLVLRFNSVDWGPRPFRFNNHWLLHKDFFRLVEEFWRNCNLTGWMAFILKEKLKGLKTHLREWNRETYGMVDSKIAKLISDINSLDIRSEVTGLLEGEVALRKNLFSDMWHLRFSKASVLAQRARLRWLREGDANSRYFHATINSRGKKNFIRALRVGEEWMESPVAIRQATVNFFKLHFASVQWSRPNLNGISFPAVLEADNIWLTRPFSMEEIEVVVKESDGNKSPGPDGFNFAFVKALWSIMKGEIRIMFDQFHGIGTLPKSFSSYFVALIPKVNSPFSLGDFRPISLLGCFYKIIAKVLTTRLARVMDSLVASTQSAFLKGRHLVDGVVVVNEIVDLARRTGQSCLILKVDFEKAYDS</sequence>
<dbReference type="AlphaFoldDB" id="A0A392MI40"/>
<dbReference type="Pfam" id="PF00078">
    <property type="entry name" value="RVT_1"/>
    <property type="match status" value="1"/>
</dbReference>
<evidence type="ECO:0000313" key="3">
    <source>
        <dbReference type="Proteomes" id="UP000265520"/>
    </source>
</evidence>
<name>A0A392MI40_9FABA</name>
<dbReference type="Proteomes" id="UP000265520">
    <property type="component" value="Unassembled WGS sequence"/>
</dbReference>
<dbReference type="PANTHER" id="PTHR33710:SF64">
    <property type="entry name" value="ENDONUCLEASE_EXONUCLEASE_PHOSPHATASE DOMAIN-CONTAINING PROTEIN"/>
    <property type="match status" value="1"/>
</dbReference>
<dbReference type="PANTHER" id="PTHR33710">
    <property type="entry name" value="BNAC02G09200D PROTEIN"/>
    <property type="match status" value="1"/>
</dbReference>
<dbReference type="InterPro" id="IPR005135">
    <property type="entry name" value="Endo/exonuclease/phosphatase"/>
</dbReference>
<dbReference type="InterPro" id="IPR000477">
    <property type="entry name" value="RT_dom"/>
</dbReference>
<dbReference type="InterPro" id="IPR036691">
    <property type="entry name" value="Endo/exonu/phosph_ase_sf"/>
</dbReference>
<protein>
    <submittedName>
        <fullName evidence="2">LINE-1 reverse transcriptase like</fullName>
    </submittedName>
</protein>
<keyword evidence="2" id="KW-0548">Nucleotidyltransferase</keyword>
<keyword evidence="2" id="KW-0808">Transferase</keyword>
<feature type="non-terminal residue" evidence="2">
    <location>
        <position position="467"/>
    </location>
</feature>
<reference evidence="2 3" key="1">
    <citation type="journal article" date="2018" name="Front. Plant Sci.">
        <title>Red Clover (Trifolium pratense) and Zigzag Clover (T. medium) - A Picture of Genomic Similarities and Differences.</title>
        <authorList>
            <person name="Dluhosova J."/>
            <person name="Istvanek J."/>
            <person name="Nedelnik J."/>
            <person name="Repkova J."/>
        </authorList>
    </citation>
    <scope>NUCLEOTIDE SEQUENCE [LARGE SCALE GENOMIC DNA]</scope>
    <source>
        <strain evidence="3">cv. 10/8</strain>
        <tissue evidence="2">Leaf</tissue>
    </source>
</reference>
<dbReference type="Gene3D" id="3.60.10.10">
    <property type="entry name" value="Endonuclease/exonuclease/phosphatase"/>
    <property type="match status" value="1"/>
</dbReference>
<dbReference type="GO" id="GO:0003964">
    <property type="term" value="F:RNA-directed DNA polymerase activity"/>
    <property type="evidence" value="ECO:0007669"/>
    <property type="project" value="UniProtKB-KW"/>
</dbReference>
<comment type="caution">
    <text evidence="2">The sequence shown here is derived from an EMBL/GenBank/DDBJ whole genome shotgun (WGS) entry which is preliminary data.</text>
</comment>
<keyword evidence="2" id="KW-0695">RNA-directed DNA polymerase</keyword>
<dbReference type="PROSITE" id="PS50878">
    <property type="entry name" value="RT_POL"/>
    <property type="match status" value="1"/>
</dbReference>
<dbReference type="Pfam" id="PF03372">
    <property type="entry name" value="Exo_endo_phos"/>
    <property type="match status" value="1"/>
</dbReference>
<evidence type="ECO:0000259" key="1">
    <source>
        <dbReference type="PROSITE" id="PS50878"/>
    </source>
</evidence>
<organism evidence="2 3">
    <name type="scientific">Trifolium medium</name>
    <dbReference type="NCBI Taxonomy" id="97028"/>
    <lineage>
        <taxon>Eukaryota</taxon>
        <taxon>Viridiplantae</taxon>
        <taxon>Streptophyta</taxon>
        <taxon>Embryophyta</taxon>
        <taxon>Tracheophyta</taxon>
        <taxon>Spermatophyta</taxon>
        <taxon>Magnoliopsida</taxon>
        <taxon>eudicotyledons</taxon>
        <taxon>Gunneridae</taxon>
        <taxon>Pentapetalae</taxon>
        <taxon>rosids</taxon>
        <taxon>fabids</taxon>
        <taxon>Fabales</taxon>
        <taxon>Fabaceae</taxon>
        <taxon>Papilionoideae</taxon>
        <taxon>50 kb inversion clade</taxon>
        <taxon>NPAAA clade</taxon>
        <taxon>Hologalegina</taxon>
        <taxon>IRL clade</taxon>
        <taxon>Trifolieae</taxon>
        <taxon>Trifolium</taxon>
    </lineage>
</organism>
<feature type="domain" description="Reverse transcriptase" evidence="1">
    <location>
        <begin position="360"/>
        <end position="467"/>
    </location>
</feature>